<evidence type="ECO:0000313" key="5">
    <source>
        <dbReference type="Proteomes" id="UP000271162"/>
    </source>
</evidence>
<dbReference type="InterPro" id="IPR046347">
    <property type="entry name" value="bZIP_sf"/>
</dbReference>
<organism evidence="6">
    <name type="scientific">Nippostrongylus brasiliensis</name>
    <name type="common">Rat hookworm</name>
    <dbReference type="NCBI Taxonomy" id="27835"/>
    <lineage>
        <taxon>Eukaryota</taxon>
        <taxon>Metazoa</taxon>
        <taxon>Ecdysozoa</taxon>
        <taxon>Nematoda</taxon>
        <taxon>Chromadorea</taxon>
        <taxon>Rhabditida</taxon>
        <taxon>Rhabditina</taxon>
        <taxon>Rhabditomorpha</taxon>
        <taxon>Strongyloidea</taxon>
        <taxon>Heligmosomidae</taxon>
        <taxon>Nippostrongylus</taxon>
    </lineage>
</organism>
<evidence type="ECO:0000313" key="4">
    <source>
        <dbReference type="EMBL" id="VDL63996.1"/>
    </source>
</evidence>
<dbReference type="InterPro" id="IPR004827">
    <property type="entry name" value="bZIP"/>
</dbReference>
<feature type="region of interest" description="Disordered" evidence="2">
    <location>
        <begin position="1"/>
        <end position="49"/>
    </location>
</feature>
<evidence type="ECO:0000259" key="3">
    <source>
        <dbReference type="PROSITE" id="PS50217"/>
    </source>
</evidence>
<dbReference type="CDD" id="cd14693">
    <property type="entry name" value="bZIP_CEBP"/>
    <property type="match status" value="1"/>
</dbReference>
<dbReference type="Gene3D" id="1.10.10.10">
    <property type="entry name" value="Winged helix-like DNA-binding domain superfamily/Winged helix DNA-binding domain"/>
    <property type="match status" value="1"/>
</dbReference>
<evidence type="ECO:0000313" key="6">
    <source>
        <dbReference type="WBParaSite" id="NBR_0000089501-mRNA-1"/>
    </source>
</evidence>
<protein>
    <submittedName>
        <fullName evidence="6">Neuroguidin (inferred by orthology to a human protein)</fullName>
    </submittedName>
</protein>
<gene>
    <name evidence="4" type="ORF">NBR_LOCUS896</name>
</gene>
<feature type="compositionally biased region" description="Basic and acidic residues" evidence="2">
    <location>
        <begin position="215"/>
        <end position="226"/>
    </location>
</feature>
<dbReference type="Pfam" id="PF07716">
    <property type="entry name" value="bZIP_2"/>
    <property type="match status" value="1"/>
</dbReference>
<dbReference type="EMBL" id="UYSL01000534">
    <property type="protein sequence ID" value="VDL63996.1"/>
    <property type="molecule type" value="Genomic_DNA"/>
</dbReference>
<dbReference type="Gene3D" id="1.20.5.170">
    <property type="match status" value="1"/>
</dbReference>
<feature type="compositionally biased region" description="Acidic residues" evidence="2">
    <location>
        <begin position="227"/>
        <end position="244"/>
    </location>
</feature>
<evidence type="ECO:0000256" key="1">
    <source>
        <dbReference type="ARBA" id="ARBA00010979"/>
    </source>
</evidence>
<feature type="region of interest" description="Disordered" evidence="2">
    <location>
        <begin position="215"/>
        <end position="265"/>
    </location>
</feature>
<dbReference type="WBParaSite" id="NBR_0000089501-mRNA-1">
    <property type="protein sequence ID" value="NBR_0000089501-mRNA-1"/>
    <property type="gene ID" value="NBR_0000089501"/>
</dbReference>
<dbReference type="OMA" id="DYMAMDE"/>
<dbReference type="PANTHER" id="PTHR13237:SF9">
    <property type="entry name" value="NEUROGUIDIN"/>
    <property type="match status" value="1"/>
</dbReference>
<dbReference type="GO" id="GO:0003700">
    <property type="term" value="F:DNA-binding transcription factor activity"/>
    <property type="evidence" value="ECO:0007669"/>
    <property type="project" value="InterPro"/>
</dbReference>
<reference evidence="6" key="1">
    <citation type="submission" date="2017-02" db="UniProtKB">
        <authorList>
            <consortium name="WormBaseParasite"/>
        </authorList>
    </citation>
    <scope>IDENTIFICATION</scope>
</reference>
<dbReference type="SMART" id="SM00338">
    <property type="entry name" value="BRLZ"/>
    <property type="match status" value="1"/>
</dbReference>
<evidence type="ECO:0000256" key="2">
    <source>
        <dbReference type="SAM" id="MobiDB-lite"/>
    </source>
</evidence>
<comment type="similarity">
    <text evidence="1">Belongs to the SAS10 family.</text>
</comment>
<dbReference type="PROSITE" id="PS50217">
    <property type="entry name" value="BZIP"/>
    <property type="match status" value="1"/>
</dbReference>
<proteinExistence type="inferred from homology"/>
<dbReference type="InterPro" id="IPR007146">
    <property type="entry name" value="Sas10/Utp3/C1D"/>
</dbReference>
<dbReference type="SUPFAM" id="SSF57959">
    <property type="entry name" value="Leucine zipper domain"/>
    <property type="match status" value="1"/>
</dbReference>
<accession>A0A0N4XEE3</accession>
<feature type="compositionally biased region" description="Basic and acidic residues" evidence="2">
    <location>
        <begin position="32"/>
        <end position="49"/>
    </location>
</feature>
<keyword evidence="5" id="KW-1185">Reference proteome</keyword>
<dbReference type="GO" id="GO:0032040">
    <property type="term" value="C:small-subunit processome"/>
    <property type="evidence" value="ECO:0007669"/>
    <property type="project" value="TreeGrafter"/>
</dbReference>
<name>A0A0N4XEE3_NIPBR</name>
<sequence length="393" mass="45518">MTGRKRVGVRSPSLEKDDDYVEKRRRNNEAVNRTREKKRQEETETARKVEELREENEKLERQVESLQKELSFLKEMFVAYANGNRKGDAPTTSSGSSNLMVDDATTRKFAQLAKECAKTSSEALENVEKFLDVLKNGMQDVEGISLLDVKNREMVCYMAEISLLMSHMSCGKSIKDHPAVFRASKHRTILERIRPIEQKMKTQIDKLLQSASGEEAKTVLRARPDQMEFDDDDNESEDDEGQEEDEKKPKKYVPPKMMAEKSRKRFEAEKERERYEEDNFIRLRMSKAEKKREQRMNRENVMDDLFNFGNYMMRDESGLSLPLTNCIRILVVGMAGHFEAELCQVLVEEHFGKNVALVAAALLRESGTLPTIVYRLKGKLRFNVVCFYPPVYI</sequence>
<dbReference type="Pfam" id="PF04000">
    <property type="entry name" value="Sas10_Utp3"/>
    <property type="match status" value="1"/>
</dbReference>
<dbReference type="AlphaFoldDB" id="A0A0N4XEE3"/>
<dbReference type="InterPro" id="IPR036388">
    <property type="entry name" value="WH-like_DNA-bd_sf"/>
</dbReference>
<feature type="domain" description="BZIP" evidence="3">
    <location>
        <begin position="17"/>
        <end position="80"/>
    </location>
</feature>
<dbReference type="GO" id="GO:0000462">
    <property type="term" value="P:maturation of SSU-rRNA from tricistronic rRNA transcript (SSU-rRNA, 5.8S rRNA, LSU-rRNA)"/>
    <property type="evidence" value="ECO:0007669"/>
    <property type="project" value="TreeGrafter"/>
</dbReference>
<reference evidence="4 5" key="2">
    <citation type="submission" date="2018-11" db="EMBL/GenBank/DDBJ databases">
        <authorList>
            <consortium name="Pathogen Informatics"/>
        </authorList>
    </citation>
    <scope>NUCLEOTIDE SEQUENCE [LARGE SCALE GENOMIC DNA]</scope>
</reference>
<dbReference type="Proteomes" id="UP000271162">
    <property type="component" value="Unassembled WGS sequence"/>
</dbReference>
<dbReference type="PANTHER" id="PTHR13237">
    <property type="entry name" value="SOMETHING ABOUT SILENCING PROTEIN 10-RELATED"/>
    <property type="match status" value="1"/>
</dbReference>
<dbReference type="STRING" id="27835.A0A0N4XEE3"/>